<evidence type="ECO:0000256" key="5">
    <source>
        <dbReference type="ARBA" id="ARBA00022597"/>
    </source>
</evidence>
<protein>
    <submittedName>
        <fullName evidence="18">Polysaccharide export protein EpsE</fullName>
    </submittedName>
</protein>
<keyword evidence="5" id="KW-0762">Sugar transport</keyword>
<evidence type="ECO:0000256" key="12">
    <source>
        <dbReference type="ARBA" id="ARBA00023139"/>
    </source>
</evidence>
<reference evidence="18 19" key="1">
    <citation type="submission" date="2016-04" db="EMBL/GenBank/DDBJ databases">
        <title>Complete genome sequence of natural rubber-degrading, novel Gram-negative bacterium, Rhizobacter gummiphilus strain NS21.</title>
        <authorList>
            <person name="Tabata M."/>
            <person name="Kasai D."/>
            <person name="Fukuda M."/>
        </authorList>
    </citation>
    <scope>NUCLEOTIDE SEQUENCE [LARGE SCALE GENOMIC DNA]</scope>
    <source>
        <strain evidence="18 19">NS21</strain>
    </source>
</reference>
<dbReference type="AlphaFoldDB" id="A0A1W6LHQ9"/>
<evidence type="ECO:0000313" key="18">
    <source>
        <dbReference type="EMBL" id="ARN23758.1"/>
    </source>
</evidence>
<dbReference type="InterPro" id="IPR054765">
    <property type="entry name" value="SLBB_dom"/>
</dbReference>
<dbReference type="GO" id="GO:0015159">
    <property type="term" value="F:polysaccharide transmembrane transporter activity"/>
    <property type="evidence" value="ECO:0007669"/>
    <property type="project" value="InterPro"/>
</dbReference>
<name>A0A1W6LHQ9_9BURK</name>
<dbReference type="Pfam" id="PF22461">
    <property type="entry name" value="SLBB_2"/>
    <property type="match status" value="1"/>
</dbReference>
<dbReference type="GO" id="GO:0006811">
    <property type="term" value="P:monoatomic ion transport"/>
    <property type="evidence" value="ECO:0007669"/>
    <property type="project" value="UniProtKB-KW"/>
</dbReference>
<keyword evidence="11" id="KW-0472">Membrane</keyword>
<keyword evidence="7" id="KW-0732">Signal</keyword>
<keyword evidence="13" id="KW-0998">Cell outer membrane</keyword>
<dbReference type="InterPro" id="IPR019554">
    <property type="entry name" value="Soluble_ligand-bd"/>
</dbReference>
<organism evidence="18 19">
    <name type="scientific">Piscinibacter gummiphilus</name>
    <dbReference type="NCBI Taxonomy" id="946333"/>
    <lineage>
        <taxon>Bacteria</taxon>
        <taxon>Pseudomonadati</taxon>
        <taxon>Pseudomonadota</taxon>
        <taxon>Betaproteobacteria</taxon>
        <taxon>Burkholderiales</taxon>
        <taxon>Sphaerotilaceae</taxon>
        <taxon>Piscinibacter</taxon>
    </lineage>
</organism>
<feature type="domain" description="Polysaccharide export protein N-terminal" evidence="15">
    <location>
        <begin position="17"/>
        <end position="90"/>
    </location>
</feature>
<evidence type="ECO:0000256" key="3">
    <source>
        <dbReference type="ARBA" id="ARBA00022448"/>
    </source>
</evidence>
<comment type="subcellular location">
    <subcellularLocation>
        <location evidence="1">Cell outer membrane</location>
        <topology evidence="1">Multi-pass membrane protein</topology>
    </subcellularLocation>
</comment>
<dbReference type="InterPro" id="IPR003715">
    <property type="entry name" value="Poly_export_N"/>
</dbReference>
<dbReference type="EMBL" id="CP015118">
    <property type="protein sequence ID" value="ARN23758.1"/>
    <property type="molecule type" value="Genomic_DNA"/>
</dbReference>
<accession>A0A1W6LHQ9</accession>
<keyword evidence="6" id="KW-0812">Transmembrane</keyword>
<feature type="domain" description="Soluble ligand binding" evidence="16">
    <location>
        <begin position="183"/>
        <end position="233"/>
    </location>
</feature>
<keyword evidence="3" id="KW-0813">Transport</keyword>
<evidence type="ECO:0000256" key="13">
    <source>
        <dbReference type="ARBA" id="ARBA00023237"/>
    </source>
</evidence>
<dbReference type="Proteomes" id="UP000193427">
    <property type="component" value="Chromosome"/>
</dbReference>
<keyword evidence="10" id="KW-0626">Porin</keyword>
<evidence type="ECO:0000256" key="11">
    <source>
        <dbReference type="ARBA" id="ARBA00023136"/>
    </source>
</evidence>
<gene>
    <name evidence="18" type="ORF">A4W93_06255</name>
</gene>
<dbReference type="NCBIfam" id="TIGR03028">
    <property type="entry name" value="EpsE"/>
    <property type="match status" value="1"/>
</dbReference>
<keyword evidence="4" id="KW-1134">Transmembrane beta strand</keyword>
<evidence type="ECO:0000256" key="7">
    <source>
        <dbReference type="ARBA" id="ARBA00022729"/>
    </source>
</evidence>
<dbReference type="KEGG" id="rgu:A4W93_06255"/>
<dbReference type="Gene3D" id="3.30.1950.10">
    <property type="entry name" value="wza like domain"/>
    <property type="match status" value="1"/>
</dbReference>
<dbReference type="GO" id="GO:0046930">
    <property type="term" value="C:pore complex"/>
    <property type="evidence" value="ECO:0007669"/>
    <property type="project" value="UniProtKB-KW"/>
</dbReference>
<dbReference type="PANTHER" id="PTHR33619">
    <property type="entry name" value="POLYSACCHARIDE EXPORT PROTEIN GFCE-RELATED"/>
    <property type="match status" value="1"/>
</dbReference>
<evidence type="ECO:0000259" key="17">
    <source>
        <dbReference type="Pfam" id="PF22461"/>
    </source>
</evidence>
<dbReference type="InterPro" id="IPR017478">
    <property type="entry name" value="Polysacc_export_EpsE"/>
</dbReference>
<dbReference type="GO" id="GO:0015288">
    <property type="term" value="F:porin activity"/>
    <property type="evidence" value="ECO:0007669"/>
    <property type="project" value="UniProtKB-KW"/>
</dbReference>
<dbReference type="Gene3D" id="3.10.560.10">
    <property type="entry name" value="Outer membrane lipoprotein wza domain like"/>
    <property type="match status" value="2"/>
</dbReference>
<evidence type="ECO:0000259" key="15">
    <source>
        <dbReference type="Pfam" id="PF02563"/>
    </source>
</evidence>
<keyword evidence="19" id="KW-1185">Reference proteome</keyword>
<evidence type="ECO:0000256" key="2">
    <source>
        <dbReference type="ARBA" id="ARBA00009450"/>
    </source>
</evidence>
<evidence type="ECO:0000256" key="10">
    <source>
        <dbReference type="ARBA" id="ARBA00023114"/>
    </source>
</evidence>
<evidence type="ECO:0000256" key="14">
    <source>
        <dbReference type="ARBA" id="ARBA00023288"/>
    </source>
</evidence>
<keyword evidence="8" id="KW-0625">Polysaccharide transport</keyword>
<dbReference type="PANTHER" id="PTHR33619:SF3">
    <property type="entry name" value="POLYSACCHARIDE EXPORT PROTEIN GFCE-RELATED"/>
    <property type="match status" value="1"/>
</dbReference>
<evidence type="ECO:0000256" key="8">
    <source>
        <dbReference type="ARBA" id="ARBA00023047"/>
    </source>
</evidence>
<sequence>MSFLLAAAAHAQIDTLREYVLGPGDVLKVTVYQNADLTLETRVSEAGTISYPLLGSVKVGGLSVQAAEKVIADGLLKGNFLKAPQVNIAVSQVRGHQASVLGLVNKPGRYPIEQAGLKLSDLIALAGGVATGGSETVTLVGTRDGKAFRQEVDLPSLFGGAAKSDDPMVLNGDVIYVDRVPSFYIYGEVMRGGQLRLERGMTVMQALAAGGGLTQRGTQKGMKLHRKDADGNVKIIEPTMDTQLKPNDVIYVRESLF</sequence>
<proteinExistence type="inferred from homology"/>
<comment type="similarity">
    <text evidence="2">Belongs to the BexD/CtrA/VexA family.</text>
</comment>
<evidence type="ECO:0000256" key="1">
    <source>
        <dbReference type="ARBA" id="ARBA00004571"/>
    </source>
</evidence>
<dbReference type="GO" id="GO:0009279">
    <property type="term" value="C:cell outer membrane"/>
    <property type="evidence" value="ECO:0007669"/>
    <property type="project" value="UniProtKB-SubCell"/>
</dbReference>
<keyword evidence="9" id="KW-0406">Ion transport</keyword>
<evidence type="ECO:0000256" key="4">
    <source>
        <dbReference type="ARBA" id="ARBA00022452"/>
    </source>
</evidence>
<evidence type="ECO:0000256" key="9">
    <source>
        <dbReference type="ARBA" id="ARBA00023065"/>
    </source>
</evidence>
<evidence type="ECO:0000313" key="19">
    <source>
        <dbReference type="Proteomes" id="UP000193427"/>
    </source>
</evidence>
<keyword evidence="12" id="KW-0564">Palmitate</keyword>
<feature type="domain" description="SLBB" evidence="17">
    <location>
        <begin position="97"/>
        <end position="177"/>
    </location>
</feature>
<dbReference type="Pfam" id="PF10531">
    <property type="entry name" value="SLBB"/>
    <property type="match status" value="1"/>
</dbReference>
<keyword evidence="14" id="KW-0449">Lipoprotein</keyword>
<dbReference type="Pfam" id="PF02563">
    <property type="entry name" value="Poly_export"/>
    <property type="match status" value="1"/>
</dbReference>
<dbReference type="STRING" id="946333.A4W93_06255"/>
<dbReference type="InterPro" id="IPR049712">
    <property type="entry name" value="Poly_export"/>
</dbReference>
<evidence type="ECO:0000259" key="16">
    <source>
        <dbReference type="Pfam" id="PF10531"/>
    </source>
</evidence>
<evidence type="ECO:0000256" key="6">
    <source>
        <dbReference type="ARBA" id="ARBA00022692"/>
    </source>
</evidence>